<keyword evidence="3" id="KW-1185">Reference proteome</keyword>
<evidence type="ECO:0000313" key="3">
    <source>
        <dbReference type="Proteomes" id="UP000179179"/>
    </source>
</evidence>
<dbReference type="Proteomes" id="UP000179179">
    <property type="component" value="Unassembled WGS sequence"/>
</dbReference>
<dbReference type="OrthoDB" id="4771706at2759"/>
<keyword evidence="1" id="KW-1133">Transmembrane helix</keyword>
<sequence>MAFPPASAGPNAVRAYISDILVAKHDVTADFANEVASRWQLGRPNDLRHASTRTFERVFGKDVGHFLYRSVQEDIREQWYSSTAGVFSSWVLVCSVVLSMFFLIQAARASVSSTGAAALRYAGLAFGPPMVFCGIQDQYSQWQFARLFLGGIVCFLTFLAFLVASTDERVEKQKIETEGRKQDKVEQKE</sequence>
<keyword evidence="1" id="KW-0812">Transmembrane</keyword>
<comment type="caution">
    <text evidence="2">The sequence shown here is derived from an EMBL/GenBank/DDBJ whole genome shotgun (WGS) entry which is preliminary data.</text>
</comment>
<gene>
    <name evidence="2" type="ORF">ABOM_004908</name>
</gene>
<feature type="transmembrane region" description="Helical" evidence="1">
    <location>
        <begin position="79"/>
        <end position="104"/>
    </location>
</feature>
<protein>
    <submittedName>
        <fullName evidence="2">Uncharacterized protein</fullName>
    </submittedName>
</protein>
<dbReference type="EMBL" id="LYCR01000034">
    <property type="protein sequence ID" value="OGM46218.1"/>
    <property type="molecule type" value="Genomic_DNA"/>
</dbReference>
<reference evidence="2 3" key="1">
    <citation type="journal article" date="2016" name="Genome Biol. Evol.">
        <title>Draft genome sequence of an aflatoxigenic Aspergillus species, A. bombycis.</title>
        <authorList>
            <person name="Moore G.G."/>
            <person name="Mack B.M."/>
            <person name="Beltz S.B."/>
            <person name="Gilbert M.K."/>
        </authorList>
    </citation>
    <scope>NUCLEOTIDE SEQUENCE [LARGE SCALE GENOMIC DNA]</scope>
    <source>
        <strain evidence="3">NRRL 26010</strain>
    </source>
</reference>
<accession>A0A1F8A4J2</accession>
<feature type="transmembrane region" description="Helical" evidence="1">
    <location>
        <begin position="144"/>
        <end position="164"/>
    </location>
</feature>
<dbReference type="RefSeq" id="XP_022389935.1">
    <property type="nucleotide sequence ID" value="XM_022532037.1"/>
</dbReference>
<organism evidence="2 3">
    <name type="scientific">Aspergillus bombycis</name>
    <dbReference type="NCBI Taxonomy" id="109264"/>
    <lineage>
        <taxon>Eukaryota</taxon>
        <taxon>Fungi</taxon>
        <taxon>Dikarya</taxon>
        <taxon>Ascomycota</taxon>
        <taxon>Pezizomycotina</taxon>
        <taxon>Eurotiomycetes</taxon>
        <taxon>Eurotiomycetidae</taxon>
        <taxon>Eurotiales</taxon>
        <taxon>Aspergillaceae</taxon>
        <taxon>Aspergillus</taxon>
    </lineage>
</organism>
<dbReference type="AlphaFoldDB" id="A0A1F8A4J2"/>
<name>A0A1F8A4J2_9EURO</name>
<keyword evidence="1" id="KW-0472">Membrane</keyword>
<evidence type="ECO:0000313" key="2">
    <source>
        <dbReference type="EMBL" id="OGM46218.1"/>
    </source>
</evidence>
<evidence type="ECO:0000256" key="1">
    <source>
        <dbReference type="SAM" id="Phobius"/>
    </source>
</evidence>
<proteinExistence type="predicted"/>
<dbReference type="GeneID" id="34448298"/>